<gene>
    <name evidence="1" type="ORF">WA026_007826</name>
    <name evidence="2" type="ORF">WA026_011894</name>
</gene>
<protein>
    <submittedName>
        <fullName evidence="2">Uncharacterized protein</fullName>
    </submittedName>
</protein>
<reference evidence="2 3" key="1">
    <citation type="submission" date="2023-03" db="EMBL/GenBank/DDBJ databases">
        <title>Genome insight into feeding habits of ladybird beetles.</title>
        <authorList>
            <person name="Li H.-S."/>
            <person name="Huang Y.-H."/>
            <person name="Pang H."/>
        </authorList>
    </citation>
    <scope>NUCLEOTIDE SEQUENCE [LARGE SCALE GENOMIC DNA]</scope>
    <source>
        <strain evidence="2">SYSU_2023b</strain>
        <tissue evidence="2">Whole body</tissue>
    </source>
</reference>
<sequence>MMASDSVNFKARWSEIWNSRVSLYPFMFVIILSKQAPEAGRVTHENERLTLNISIVDRNSLVSLQSSETLTLKSPAIIKLVFSKLHFNNIAYSFSIKMSTFAKGFVLGL</sequence>
<dbReference type="EMBL" id="JARQZJ010000065">
    <property type="protein sequence ID" value="KAK9880655.1"/>
    <property type="molecule type" value="Genomic_DNA"/>
</dbReference>
<proteinExistence type="predicted"/>
<evidence type="ECO:0000313" key="3">
    <source>
        <dbReference type="Proteomes" id="UP001431783"/>
    </source>
</evidence>
<dbReference type="EMBL" id="JARQZJ010000033">
    <property type="protein sequence ID" value="KAK9875432.1"/>
    <property type="molecule type" value="Genomic_DNA"/>
</dbReference>
<keyword evidence="3" id="KW-1185">Reference proteome</keyword>
<dbReference type="AlphaFoldDB" id="A0AAW1UKR9"/>
<name>A0AAW1UKR9_9CUCU</name>
<dbReference type="Proteomes" id="UP001431783">
    <property type="component" value="Unassembled WGS sequence"/>
</dbReference>
<comment type="caution">
    <text evidence="2">The sequence shown here is derived from an EMBL/GenBank/DDBJ whole genome shotgun (WGS) entry which is preliminary data.</text>
</comment>
<accession>A0AAW1UKR9</accession>
<organism evidence="2 3">
    <name type="scientific">Henosepilachna vigintioctopunctata</name>
    <dbReference type="NCBI Taxonomy" id="420089"/>
    <lineage>
        <taxon>Eukaryota</taxon>
        <taxon>Metazoa</taxon>
        <taxon>Ecdysozoa</taxon>
        <taxon>Arthropoda</taxon>
        <taxon>Hexapoda</taxon>
        <taxon>Insecta</taxon>
        <taxon>Pterygota</taxon>
        <taxon>Neoptera</taxon>
        <taxon>Endopterygota</taxon>
        <taxon>Coleoptera</taxon>
        <taxon>Polyphaga</taxon>
        <taxon>Cucujiformia</taxon>
        <taxon>Coccinelloidea</taxon>
        <taxon>Coccinellidae</taxon>
        <taxon>Epilachninae</taxon>
        <taxon>Epilachnini</taxon>
        <taxon>Henosepilachna</taxon>
    </lineage>
</organism>
<evidence type="ECO:0000313" key="1">
    <source>
        <dbReference type="EMBL" id="KAK9875432.1"/>
    </source>
</evidence>
<evidence type="ECO:0000313" key="2">
    <source>
        <dbReference type="EMBL" id="KAK9880655.1"/>
    </source>
</evidence>